<proteinExistence type="predicted"/>
<dbReference type="Gene3D" id="3.40.30.10">
    <property type="entry name" value="Glutaredoxin"/>
    <property type="match status" value="1"/>
</dbReference>
<feature type="region of interest" description="Disordered" evidence="1">
    <location>
        <begin position="374"/>
        <end position="401"/>
    </location>
</feature>
<protein>
    <submittedName>
        <fullName evidence="2">Thioredoxin-like protein</fullName>
    </submittedName>
</protein>
<comment type="caution">
    <text evidence="2">The sequence shown here is derived from an EMBL/GenBank/DDBJ whole genome shotgun (WGS) entry which is preliminary data.</text>
</comment>
<dbReference type="AlphaFoldDB" id="A0A2T0TF22"/>
<evidence type="ECO:0000256" key="1">
    <source>
        <dbReference type="SAM" id="MobiDB-lite"/>
    </source>
</evidence>
<evidence type="ECO:0000313" key="2">
    <source>
        <dbReference type="EMBL" id="PRY44267.1"/>
    </source>
</evidence>
<sequence length="401" mass="44879">MKKLLALLLLTHLAMGQKTATKSGGIQFKSGPVAGIFQEARRTGKPVFIEIFSPTCHVCQSFVPTLADSRVGRFYNDKFVSTKLDIALPSTQQFLNSQKLFVPSLPLFLFFDSQQNMIHFAMSNNSVDEVIRQGTIALNPQTRSQNMKARYQQGERGANFLIDYAMQCRVTKDTASGIAAMNDYAKTQSPANYASQTNYLALQKLVLDFENPMAQYMFANLGKYKQYDNENFTAHQVAENILMSSLYSGRGAQYPISKILQIRQDLVKIGIEPKVAANRTLLPEVNAYFRARQTAKAVERMDNQTTSNQLSVPEYIYIAHLFNRSSPDPSDVPTVVKWTSKGLAMKPPAKEQSDLYYEQAEAYRRAGKVAEARTAAQKSMEQARAGGISTARNTEQLSRLK</sequence>
<keyword evidence="3" id="KW-1185">Reference proteome</keyword>
<organism evidence="2 3">
    <name type="scientific">Spirosoma oryzae</name>
    <dbReference type="NCBI Taxonomy" id="1469603"/>
    <lineage>
        <taxon>Bacteria</taxon>
        <taxon>Pseudomonadati</taxon>
        <taxon>Bacteroidota</taxon>
        <taxon>Cytophagia</taxon>
        <taxon>Cytophagales</taxon>
        <taxon>Cytophagaceae</taxon>
        <taxon>Spirosoma</taxon>
    </lineage>
</organism>
<dbReference type="Pfam" id="PF13899">
    <property type="entry name" value="Thioredoxin_7"/>
    <property type="match status" value="1"/>
</dbReference>
<dbReference type="EMBL" id="PVTE01000003">
    <property type="protein sequence ID" value="PRY44267.1"/>
    <property type="molecule type" value="Genomic_DNA"/>
</dbReference>
<dbReference type="InterPro" id="IPR036249">
    <property type="entry name" value="Thioredoxin-like_sf"/>
</dbReference>
<dbReference type="SUPFAM" id="SSF52833">
    <property type="entry name" value="Thioredoxin-like"/>
    <property type="match status" value="1"/>
</dbReference>
<dbReference type="OrthoDB" id="922811at2"/>
<accession>A0A2T0TF22</accession>
<name>A0A2T0TF22_9BACT</name>
<feature type="compositionally biased region" description="Polar residues" evidence="1">
    <location>
        <begin position="390"/>
        <end position="401"/>
    </location>
</feature>
<dbReference type="Proteomes" id="UP000238375">
    <property type="component" value="Unassembled WGS sequence"/>
</dbReference>
<reference evidence="2 3" key="1">
    <citation type="submission" date="2018-03" db="EMBL/GenBank/DDBJ databases">
        <title>Genomic Encyclopedia of Archaeal and Bacterial Type Strains, Phase II (KMG-II): from individual species to whole genera.</title>
        <authorList>
            <person name="Goeker M."/>
        </authorList>
    </citation>
    <scope>NUCLEOTIDE SEQUENCE [LARGE SCALE GENOMIC DNA]</scope>
    <source>
        <strain evidence="2 3">DSM 28354</strain>
    </source>
</reference>
<evidence type="ECO:0000313" key="3">
    <source>
        <dbReference type="Proteomes" id="UP000238375"/>
    </source>
</evidence>
<gene>
    <name evidence="2" type="ORF">CLV58_103236</name>
</gene>
<dbReference type="RefSeq" id="WP_106136676.1">
    <property type="nucleotide sequence ID" value="NZ_PVTE01000003.1"/>
</dbReference>